<dbReference type="AlphaFoldDB" id="A0A151WL45"/>
<accession>A0A151WL45</accession>
<organism evidence="2 3">
    <name type="scientific">Mycetomoellerius zeteki</name>
    <dbReference type="NCBI Taxonomy" id="64791"/>
    <lineage>
        <taxon>Eukaryota</taxon>
        <taxon>Metazoa</taxon>
        <taxon>Ecdysozoa</taxon>
        <taxon>Arthropoda</taxon>
        <taxon>Hexapoda</taxon>
        <taxon>Insecta</taxon>
        <taxon>Pterygota</taxon>
        <taxon>Neoptera</taxon>
        <taxon>Endopterygota</taxon>
        <taxon>Hymenoptera</taxon>
        <taxon>Apocrita</taxon>
        <taxon>Aculeata</taxon>
        <taxon>Formicoidea</taxon>
        <taxon>Formicidae</taxon>
        <taxon>Myrmicinae</taxon>
        <taxon>Mycetomoellerius</taxon>
    </lineage>
</organism>
<name>A0A151WL45_9HYME</name>
<evidence type="ECO:0000256" key="1">
    <source>
        <dbReference type="SAM" id="MobiDB-lite"/>
    </source>
</evidence>
<evidence type="ECO:0000313" key="3">
    <source>
        <dbReference type="Proteomes" id="UP000075809"/>
    </source>
</evidence>
<feature type="region of interest" description="Disordered" evidence="1">
    <location>
        <begin position="1"/>
        <end position="20"/>
    </location>
</feature>
<keyword evidence="3" id="KW-1185">Reference proteome</keyword>
<dbReference type="EMBL" id="KQ982981">
    <property type="protein sequence ID" value="KYQ48566.1"/>
    <property type="molecule type" value="Genomic_DNA"/>
</dbReference>
<dbReference type="Proteomes" id="UP000075809">
    <property type="component" value="Unassembled WGS sequence"/>
</dbReference>
<proteinExistence type="predicted"/>
<feature type="compositionally biased region" description="Basic and acidic residues" evidence="1">
    <location>
        <begin position="7"/>
        <end position="20"/>
    </location>
</feature>
<sequence>MLFDGTYEGHEKRDGDRREKSKSYSSINGIFDKILIGCLAKHTQYGVRELVERMVNDFPSFLKKNRLRISQESLNNLTKSFFPCPLTQTLYFHSSACCSCVTEGNSIPEATQTHDVKEPFVISGFTASFTEFH</sequence>
<evidence type="ECO:0000313" key="2">
    <source>
        <dbReference type="EMBL" id="KYQ48566.1"/>
    </source>
</evidence>
<reference evidence="2 3" key="1">
    <citation type="submission" date="2015-09" db="EMBL/GenBank/DDBJ databases">
        <title>Trachymyrmex zeteki WGS genome.</title>
        <authorList>
            <person name="Nygaard S."/>
            <person name="Hu H."/>
            <person name="Boomsma J."/>
            <person name="Zhang G."/>
        </authorList>
    </citation>
    <scope>NUCLEOTIDE SEQUENCE [LARGE SCALE GENOMIC DNA]</scope>
    <source>
        <strain evidence="2">Tzet28-1</strain>
        <tissue evidence="2">Whole body</tissue>
    </source>
</reference>
<protein>
    <submittedName>
        <fullName evidence="2">Uncharacterized protein</fullName>
    </submittedName>
</protein>
<gene>
    <name evidence="2" type="ORF">ALC60_12412</name>
</gene>